<evidence type="ECO:0000256" key="1">
    <source>
        <dbReference type="SAM" id="SignalP"/>
    </source>
</evidence>
<name>A0A2P1PWS6_9GAMM</name>
<dbReference type="InterPro" id="IPR037682">
    <property type="entry name" value="TonB_C"/>
</dbReference>
<dbReference type="GO" id="GO:0098797">
    <property type="term" value="C:plasma membrane protein complex"/>
    <property type="evidence" value="ECO:0007669"/>
    <property type="project" value="TreeGrafter"/>
</dbReference>
<evidence type="ECO:0000313" key="4">
    <source>
        <dbReference type="Proteomes" id="UP000241074"/>
    </source>
</evidence>
<dbReference type="PANTHER" id="PTHR33446:SF2">
    <property type="entry name" value="PROTEIN TONB"/>
    <property type="match status" value="1"/>
</dbReference>
<dbReference type="Pfam" id="PF03544">
    <property type="entry name" value="TonB_C"/>
    <property type="match status" value="1"/>
</dbReference>
<dbReference type="SUPFAM" id="SSF74653">
    <property type="entry name" value="TolA/TonB C-terminal domain"/>
    <property type="match status" value="2"/>
</dbReference>
<accession>A0A2P1PWS6</accession>
<dbReference type="OrthoDB" id="5950401at2"/>
<dbReference type="InterPro" id="IPR051045">
    <property type="entry name" value="TonB-dependent_transducer"/>
</dbReference>
<dbReference type="Proteomes" id="UP000241074">
    <property type="component" value="Chromosome"/>
</dbReference>
<sequence length="267" mass="28533">MHNVSAPLGVSRMTQTNSFFASQSVASPMVARLLGLLLAALSAPAMAIEPAPFAASVQIDETGAVKAVSQISSPISPTLQGTLSDQIRQWRFEPAMQAGKPVSWSTTLFGNVPPQGGWPNYFRHGPRPLVSTPPRYPKSSLGMQINTRTLIEAEVGADGRVSSTRVIAVSSYPDHRDMALAMAAAAELAVKAWQFDPEKRDGQAIASRVLVPIGIRPRSYVSPSQWAYHVGTAADFDADRLQMGVLSNVEGPRFLNAKSLAAANARP</sequence>
<dbReference type="PANTHER" id="PTHR33446">
    <property type="entry name" value="PROTEIN TONB-RELATED"/>
    <property type="match status" value="1"/>
</dbReference>
<feature type="chain" id="PRO_5015175911" description="TonB C-terminal domain-containing protein" evidence="1">
    <location>
        <begin position="48"/>
        <end position="267"/>
    </location>
</feature>
<dbReference type="EMBL" id="CP027860">
    <property type="protein sequence ID" value="AVP99311.1"/>
    <property type="molecule type" value="Genomic_DNA"/>
</dbReference>
<gene>
    <name evidence="3" type="ORF">C7S18_20000</name>
</gene>
<keyword evidence="1" id="KW-0732">Signal</keyword>
<evidence type="ECO:0000259" key="2">
    <source>
        <dbReference type="Pfam" id="PF03544"/>
    </source>
</evidence>
<dbReference type="AlphaFoldDB" id="A0A2P1PWS6"/>
<reference evidence="3 4" key="2">
    <citation type="submission" date="2018-03" db="EMBL/GenBank/DDBJ databases">
        <authorList>
            <person name="Keele B.F."/>
        </authorList>
    </citation>
    <scope>NUCLEOTIDE SEQUENCE [LARGE SCALE GENOMIC DNA]</scope>
    <source>
        <strain evidence="3 4">D13</strain>
    </source>
</reference>
<dbReference type="Gene3D" id="3.30.1150.10">
    <property type="match status" value="2"/>
</dbReference>
<dbReference type="KEGG" id="xba:C7S18_20000"/>
<organism evidence="3 4">
    <name type="scientific">Ahniella affigens</name>
    <dbReference type="NCBI Taxonomy" id="2021234"/>
    <lineage>
        <taxon>Bacteria</taxon>
        <taxon>Pseudomonadati</taxon>
        <taxon>Pseudomonadota</taxon>
        <taxon>Gammaproteobacteria</taxon>
        <taxon>Lysobacterales</taxon>
        <taxon>Rhodanobacteraceae</taxon>
        <taxon>Ahniella</taxon>
    </lineage>
</organism>
<protein>
    <recommendedName>
        <fullName evidence="2">TonB C-terminal domain-containing protein</fullName>
    </recommendedName>
</protein>
<reference evidence="3 4" key="1">
    <citation type="submission" date="2018-03" db="EMBL/GenBank/DDBJ databases">
        <title>Ahniella affigens gen. nov., sp. nov., a gammaproteobacterium isolated from sandy soil near a stream.</title>
        <authorList>
            <person name="Ko Y."/>
            <person name="Kim J.-H."/>
        </authorList>
    </citation>
    <scope>NUCLEOTIDE SEQUENCE [LARGE SCALE GENOMIC DNA]</scope>
    <source>
        <strain evidence="3 4">D13</strain>
    </source>
</reference>
<evidence type="ECO:0000313" key="3">
    <source>
        <dbReference type="EMBL" id="AVP99311.1"/>
    </source>
</evidence>
<keyword evidence="4" id="KW-1185">Reference proteome</keyword>
<feature type="signal peptide" evidence="1">
    <location>
        <begin position="1"/>
        <end position="47"/>
    </location>
</feature>
<feature type="domain" description="TonB C-terminal" evidence="2">
    <location>
        <begin position="133"/>
        <end position="213"/>
    </location>
</feature>
<dbReference type="GO" id="GO:0055085">
    <property type="term" value="P:transmembrane transport"/>
    <property type="evidence" value="ECO:0007669"/>
    <property type="project" value="InterPro"/>
</dbReference>
<dbReference type="GO" id="GO:0031992">
    <property type="term" value="F:energy transducer activity"/>
    <property type="evidence" value="ECO:0007669"/>
    <property type="project" value="TreeGrafter"/>
</dbReference>
<proteinExistence type="predicted"/>